<dbReference type="eggNOG" id="COG2205">
    <property type="taxonomic scope" value="Bacteria"/>
</dbReference>
<gene>
    <name evidence="13" type="ORF">ME5_01834</name>
</gene>
<evidence type="ECO:0000256" key="2">
    <source>
        <dbReference type="ARBA" id="ARBA00004651"/>
    </source>
</evidence>
<dbReference type="Proteomes" id="UP000008952">
    <property type="component" value="Unassembled WGS sequence"/>
</dbReference>
<keyword evidence="4" id="KW-1003">Cell membrane</keyword>
<dbReference type="InterPro" id="IPR036097">
    <property type="entry name" value="HisK_dim/P_sf"/>
</dbReference>
<dbReference type="GO" id="GO:0005524">
    <property type="term" value="F:ATP binding"/>
    <property type="evidence" value="ECO:0007669"/>
    <property type="project" value="UniProtKB-KW"/>
</dbReference>
<dbReference type="EC" id="2.7.13.3" evidence="3"/>
<keyword evidence="14" id="KW-1185">Reference proteome</keyword>
<dbReference type="Pfam" id="PF00512">
    <property type="entry name" value="HisKA"/>
    <property type="match status" value="1"/>
</dbReference>
<dbReference type="PATRIC" id="fig|1094558.3.peg.1967"/>
<keyword evidence="5" id="KW-0597">Phosphoprotein</keyword>
<feature type="transmembrane region" description="Helical" evidence="10">
    <location>
        <begin position="156"/>
        <end position="185"/>
    </location>
</feature>
<evidence type="ECO:0000256" key="3">
    <source>
        <dbReference type="ARBA" id="ARBA00012438"/>
    </source>
</evidence>
<dbReference type="Gene3D" id="6.10.340.10">
    <property type="match status" value="1"/>
</dbReference>
<keyword evidence="9" id="KW-0067">ATP-binding</keyword>
<dbReference type="InterPro" id="IPR004358">
    <property type="entry name" value="Sig_transdc_His_kin-like_C"/>
</dbReference>
<evidence type="ECO:0000256" key="6">
    <source>
        <dbReference type="ARBA" id="ARBA00022679"/>
    </source>
</evidence>
<dbReference type="GO" id="GO:0000155">
    <property type="term" value="F:phosphorelay sensor kinase activity"/>
    <property type="evidence" value="ECO:0007669"/>
    <property type="project" value="InterPro"/>
</dbReference>
<dbReference type="Gene3D" id="3.30.565.10">
    <property type="entry name" value="Histidine kinase-like ATPase, C-terminal domain"/>
    <property type="match status" value="1"/>
</dbReference>
<dbReference type="GO" id="GO:0005886">
    <property type="term" value="C:plasma membrane"/>
    <property type="evidence" value="ECO:0007669"/>
    <property type="project" value="UniProtKB-SubCell"/>
</dbReference>
<dbReference type="InterPro" id="IPR003661">
    <property type="entry name" value="HisK_dim/P_dom"/>
</dbReference>
<dbReference type="SUPFAM" id="SSF55874">
    <property type="entry name" value="ATPase domain of HSP90 chaperone/DNA topoisomerase II/histidine kinase"/>
    <property type="match status" value="1"/>
</dbReference>
<dbReference type="PROSITE" id="PS50109">
    <property type="entry name" value="HIS_KIN"/>
    <property type="match status" value="1"/>
</dbReference>
<dbReference type="SMART" id="SM00304">
    <property type="entry name" value="HAMP"/>
    <property type="match status" value="1"/>
</dbReference>
<dbReference type="SUPFAM" id="SSF47384">
    <property type="entry name" value="Homodimeric domain of signal transducing histidine kinase"/>
    <property type="match status" value="1"/>
</dbReference>
<dbReference type="InterPro" id="IPR005467">
    <property type="entry name" value="His_kinase_dom"/>
</dbReference>
<dbReference type="PANTHER" id="PTHR44936:SF10">
    <property type="entry name" value="SENSOR PROTEIN RSTB"/>
    <property type="match status" value="1"/>
</dbReference>
<dbReference type="SMART" id="SM00387">
    <property type="entry name" value="HATPase_c"/>
    <property type="match status" value="1"/>
</dbReference>
<dbReference type="STRING" id="1094558.ME5_01834"/>
<dbReference type="OrthoDB" id="9809766at2"/>
<keyword evidence="10" id="KW-0812">Transmembrane</keyword>
<keyword evidence="10" id="KW-1133">Transmembrane helix</keyword>
<evidence type="ECO:0000256" key="7">
    <source>
        <dbReference type="ARBA" id="ARBA00022741"/>
    </source>
</evidence>
<keyword evidence="7" id="KW-0547">Nucleotide-binding</keyword>
<protein>
    <recommendedName>
        <fullName evidence="3">histidine kinase</fullName>
        <ecNumber evidence="3">2.7.13.3</ecNumber>
    </recommendedName>
</protein>
<dbReference type="Pfam" id="PF02518">
    <property type="entry name" value="HATPase_c"/>
    <property type="match status" value="1"/>
</dbReference>
<sequence>MAECVMQNTYEDRRKTQRRTSLLRAVTLLFFLLFVQGAVAYGTLQLFLSLPASWTGIVEDSEIERDAHIGTVYMIEKQILEQPQTSVEDVLAQLQPHFRFTLNYLKTDHNFSEDVKDQLNIYRIAYDDENDHLYAPLAVGGYLKLGPLVSPDINDVYTSAIVILLALLSILDALLFFVVIYIAFFTLLREARSIRATANKLGEGDLTARVPKIHSEPLKMIGHVINDMASRIEISVDHNKTMLHAMAHEFRTPLARLRFGLSMLDEAKAEKKAKLYDGIEKDIEELEQLIKISLDYFRMNNKNMPTKPQIVGVKRWAEKIIDDLSVLKPQGFILTYDIANKEGFFDPELAAMAVRNIVLNAFKYARSKVHIHIDTANDALIFEFDDDGPGIAENARTEIFSPFVRLEAGKSITDNGYGVGLSFVRAIAELHHGSVFVLTSPMGGARFVMRFSL</sequence>
<dbReference type="InterPro" id="IPR003660">
    <property type="entry name" value="HAMP_dom"/>
</dbReference>
<dbReference type="CDD" id="cd06225">
    <property type="entry name" value="HAMP"/>
    <property type="match status" value="1"/>
</dbReference>
<keyword evidence="10" id="KW-0472">Membrane</keyword>
<dbReference type="InterPro" id="IPR050980">
    <property type="entry name" value="2C_sensor_his_kinase"/>
</dbReference>
<dbReference type="CDD" id="cd00082">
    <property type="entry name" value="HisKA"/>
    <property type="match status" value="1"/>
</dbReference>
<evidence type="ECO:0000259" key="11">
    <source>
        <dbReference type="PROSITE" id="PS50109"/>
    </source>
</evidence>
<dbReference type="HOGENOM" id="CLU_000445_89_27_5"/>
<evidence type="ECO:0000256" key="9">
    <source>
        <dbReference type="ARBA" id="ARBA00022840"/>
    </source>
</evidence>
<evidence type="ECO:0000313" key="14">
    <source>
        <dbReference type="Proteomes" id="UP000008952"/>
    </source>
</evidence>
<dbReference type="SMART" id="SM00388">
    <property type="entry name" value="HisKA"/>
    <property type="match status" value="1"/>
</dbReference>
<proteinExistence type="predicted"/>
<comment type="caution">
    <text evidence="13">The sequence shown here is derived from an EMBL/GenBank/DDBJ whole genome shotgun (WGS) entry which is preliminary data.</text>
</comment>
<dbReference type="PROSITE" id="PS50885">
    <property type="entry name" value="HAMP"/>
    <property type="match status" value="1"/>
</dbReference>
<keyword evidence="8" id="KW-0418">Kinase</keyword>
<name>J0ZLJ3_9HYPH</name>
<dbReference type="PRINTS" id="PR00344">
    <property type="entry name" value="BCTRLSENSOR"/>
</dbReference>
<comment type="subcellular location">
    <subcellularLocation>
        <location evidence="2">Cell membrane</location>
        <topology evidence="2">Multi-pass membrane protein</topology>
    </subcellularLocation>
</comment>
<dbReference type="PANTHER" id="PTHR44936">
    <property type="entry name" value="SENSOR PROTEIN CREC"/>
    <property type="match status" value="1"/>
</dbReference>
<feature type="transmembrane region" description="Helical" evidence="10">
    <location>
        <begin position="21"/>
        <end position="44"/>
    </location>
</feature>
<keyword evidence="6" id="KW-0808">Transferase</keyword>
<evidence type="ECO:0000256" key="10">
    <source>
        <dbReference type="SAM" id="Phobius"/>
    </source>
</evidence>
<evidence type="ECO:0000256" key="8">
    <source>
        <dbReference type="ARBA" id="ARBA00022777"/>
    </source>
</evidence>
<reference evidence="13 14" key="1">
    <citation type="submission" date="2012-03" db="EMBL/GenBank/DDBJ databases">
        <title>The Genome Sequence of Bartonella tamiae Th239.</title>
        <authorList>
            <consortium name="The Broad Institute Genome Sequencing Platform"/>
            <consortium name="The Broad Institute Genome Sequencing Center for Infectious Disease"/>
            <person name="Feldgarden M."/>
            <person name="Kirby J."/>
            <person name="Kosoy M."/>
            <person name="Birtles R."/>
            <person name="Probert W.S."/>
            <person name="Chiaraviglio L."/>
            <person name="Young S.K."/>
            <person name="Zeng Q."/>
            <person name="Gargeya S."/>
            <person name="Fitzgerald M."/>
            <person name="Haas B."/>
            <person name="Abouelleil A."/>
            <person name="Alvarado L."/>
            <person name="Arachchi H.M."/>
            <person name="Berlin A."/>
            <person name="Chapman S.B."/>
            <person name="Gearin G."/>
            <person name="Goldberg J."/>
            <person name="Griggs A."/>
            <person name="Gujja S."/>
            <person name="Hansen M."/>
            <person name="Heiman D."/>
            <person name="Howarth C."/>
            <person name="Larimer J."/>
            <person name="Lui A."/>
            <person name="MacDonald P.J.P."/>
            <person name="McCowen C."/>
            <person name="Montmayeur A."/>
            <person name="Murphy C."/>
            <person name="Neiman D."/>
            <person name="Pearson M."/>
            <person name="Priest M."/>
            <person name="Roberts A."/>
            <person name="Saif S."/>
            <person name="Shea T."/>
            <person name="Sisk P."/>
            <person name="Stolte C."/>
            <person name="Sykes S."/>
            <person name="Wortman J."/>
            <person name="Nusbaum C."/>
            <person name="Birren B."/>
        </authorList>
    </citation>
    <scope>NUCLEOTIDE SEQUENCE [LARGE SCALE GENOMIC DNA]</scope>
    <source>
        <strain evidence="13 14">Th239</strain>
    </source>
</reference>
<evidence type="ECO:0000256" key="5">
    <source>
        <dbReference type="ARBA" id="ARBA00022553"/>
    </source>
</evidence>
<dbReference type="EMBL" id="AIMB01000008">
    <property type="protein sequence ID" value="EJF89283.1"/>
    <property type="molecule type" value="Genomic_DNA"/>
</dbReference>
<organism evidence="13 14">
    <name type="scientific">Bartonella tamiae Th239</name>
    <dbReference type="NCBI Taxonomy" id="1094558"/>
    <lineage>
        <taxon>Bacteria</taxon>
        <taxon>Pseudomonadati</taxon>
        <taxon>Pseudomonadota</taxon>
        <taxon>Alphaproteobacteria</taxon>
        <taxon>Hyphomicrobiales</taxon>
        <taxon>Bartonellaceae</taxon>
        <taxon>Bartonella</taxon>
    </lineage>
</organism>
<evidence type="ECO:0000256" key="1">
    <source>
        <dbReference type="ARBA" id="ARBA00000085"/>
    </source>
</evidence>
<evidence type="ECO:0000259" key="12">
    <source>
        <dbReference type="PROSITE" id="PS50885"/>
    </source>
</evidence>
<dbReference type="AlphaFoldDB" id="J0ZLJ3"/>
<feature type="domain" description="Histidine kinase" evidence="11">
    <location>
        <begin position="245"/>
        <end position="453"/>
    </location>
</feature>
<dbReference type="InterPro" id="IPR003594">
    <property type="entry name" value="HATPase_dom"/>
</dbReference>
<evidence type="ECO:0000313" key="13">
    <source>
        <dbReference type="EMBL" id="EJF89283.1"/>
    </source>
</evidence>
<comment type="catalytic activity">
    <reaction evidence="1">
        <text>ATP + protein L-histidine = ADP + protein N-phospho-L-histidine.</text>
        <dbReference type="EC" id="2.7.13.3"/>
    </reaction>
</comment>
<feature type="domain" description="HAMP" evidence="12">
    <location>
        <begin position="185"/>
        <end position="237"/>
    </location>
</feature>
<dbReference type="Gene3D" id="1.10.287.130">
    <property type="match status" value="1"/>
</dbReference>
<dbReference type="InterPro" id="IPR036890">
    <property type="entry name" value="HATPase_C_sf"/>
</dbReference>
<accession>J0ZLJ3</accession>
<evidence type="ECO:0000256" key="4">
    <source>
        <dbReference type="ARBA" id="ARBA00022475"/>
    </source>
</evidence>